<dbReference type="EMBL" id="QTSX02006412">
    <property type="protein sequence ID" value="KAJ9055122.1"/>
    <property type="molecule type" value="Genomic_DNA"/>
</dbReference>
<sequence length="222" mass="24286">MKRNSQIASKLDKERSPSPTKERDSNRLLNDQKDSPLQYPSSHLSPTTGYVRYGTQTSKTPTASSPLLARPASGTPIFSNASPKYQPGVPSSPLQYPQSYSFFEKPSDSVLWASRMELRDKSQFALQEFSTLAKEASSSQDVSEDILRVAKAFSQLEVNIKNTSNILTRMKASVADVHQSNEGILEALKTLPNISEGLAIDDLVKPIPSISAPNSGSKLPPY</sequence>
<evidence type="ECO:0000313" key="1">
    <source>
        <dbReference type="EMBL" id="KAJ9055122.1"/>
    </source>
</evidence>
<reference evidence="1" key="1">
    <citation type="submission" date="2022-04" db="EMBL/GenBank/DDBJ databases">
        <title>Genome of the entomopathogenic fungus Entomophthora muscae.</title>
        <authorList>
            <person name="Elya C."/>
            <person name="Lovett B.R."/>
            <person name="Lee E."/>
            <person name="Macias A.M."/>
            <person name="Hajek A.E."/>
            <person name="De Bivort B.L."/>
            <person name="Kasson M.T."/>
            <person name="De Fine Licht H.H."/>
            <person name="Stajich J.E."/>
        </authorList>
    </citation>
    <scope>NUCLEOTIDE SEQUENCE</scope>
    <source>
        <strain evidence="1">Berkeley</strain>
    </source>
</reference>
<keyword evidence="2" id="KW-1185">Reference proteome</keyword>
<comment type="caution">
    <text evidence="1">The sequence shown here is derived from an EMBL/GenBank/DDBJ whole genome shotgun (WGS) entry which is preliminary data.</text>
</comment>
<proteinExistence type="predicted"/>
<name>A0ACC2RYJ8_9FUNG</name>
<evidence type="ECO:0000313" key="2">
    <source>
        <dbReference type="Proteomes" id="UP001165960"/>
    </source>
</evidence>
<accession>A0ACC2RYJ8</accession>
<dbReference type="Proteomes" id="UP001165960">
    <property type="component" value="Unassembled WGS sequence"/>
</dbReference>
<organism evidence="1 2">
    <name type="scientific">Entomophthora muscae</name>
    <dbReference type="NCBI Taxonomy" id="34485"/>
    <lineage>
        <taxon>Eukaryota</taxon>
        <taxon>Fungi</taxon>
        <taxon>Fungi incertae sedis</taxon>
        <taxon>Zoopagomycota</taxon>
        <taxon>Entomophthoromycotina</taxon>
        <taxon>Entomophthoromycetes</taxon>
        <taxon>Entomophthorales</taxon>
        <taxon>Entomophthoraceae</taxon>
        <taxon>Entomophthora</taxon>
    </lineage>
</organism>
<protein>
    <submittedName>
        <fullName evidence="1">Uncharacterized protein</fullName>
    </submittedName>
</protein>
<gene>
    <name evidence="1" type="ORF">DSO57_1007607</name>
</gene>